<keyword evidence="1" id="KW-1133">Transmembrane helix</keyword>
<keyword evidence="3" id="KW-1185">Reference proteome</keyword>
<name>A0A7V9ADD9_9BACT</name>
<organism evidence="2 3">
    <name type="scientific">Thermogemmata fonticola</name>
    <dbReference type="NCBI Taxonomy" id="2755323"/>
    <lineage>
        <taxon>Bacteria</taxon>
        <taxon>Pseudomonadati</taxon>
        <taxon>Planctomycetota</taxon>
        <taxon>Planctomycetia</taxon>
        <taxon>Gemmatales</taxon>
        <taxon>Gemmataceae</taxon>
        <taxon>Thermogemmata</taxon>
    </lineage>
</organism>
<protein>
    <submittedName>
        <fullName evidence="2">Uncharacterized protein</fullName>
    </submittedName>
</protein>
<accession>A0A7V9ADD9</accession>
<dbReference type="AlphaFoldDB" id="A0A7V9ADD9"/>
<comment type="caution">
    <text evidence="2">The sequence shown here is derived from an EMBL/GenBank/DDBJ whole genome shotgun (WGS) entry which is preliminary data.</text>
</comment>
<dbReference type="EMBL" id="JACEFB010000030">
    <property type="protein sequence ID" value="MBA2227964.1"/>
    <property type="molecule type" value="Genomic_DNA"/>
</dbReference>
<dbReference type="Proteomes" id="UP000542342">
    <property type="component" value="Unassembled WGS sequence"/>
</dbReference>
<evidence type="ECO:0000256" key="1">
    <source>
        <dbReference type="SAM" id="Phobius"/>
    </source>
</evidence>
<sequence>MGKSGYPIPVRWTLQNDAGVVTSEYDLRDEGVEPLEREFTLSAFGLPEPVGVEWERPVRWYLWLMLAGMVCLVAGGVFYWLSRRRAGGTN</sequence>
<gene>
    <name evidence="2" type="ORF">H0921_17535</name>
</gene>
<reference evidence="2 3" key="1">
    <citation type="submission" date="2020-07" db="EMBL/GenBank/DDBJ databases">
        <title>Thermogemmata thermophila gen. nov., sp. nov., a novel moderate thermophilic planctomycete from a Kamchatka hot spring.</title>
        <authorList>
            <person name="Elcheninov A.G."/>
            <person name="Podosokorskaya O.A."/>
            <person name="Kovaleva O.L."/>
            <person name="Novikov A."/>
            <person name="Bonch-Osmolovskaya E.A."/>
            <person name="Toshchakov S.V."/>
            <person name="Kublanov I.V."/>
        </authorList>
    </citation>
    <scope>NUCLEOTIDE SEQUENCE [LARGE SCALE GENOMIC DNA]</scope>
    <source>
        <strain evidence="2 3">2918</strain>
    </source>
</reference>
<feature type="transmembrane region" description="Helical" evidence="1">
    <location>
        <begin position="60"/>
        <end position="81"/>
    </location>
</feature>
<proteinExistence type="predicted"/>
<keyword evidence="1" id="KW-0812">Transmembrane</keyword>
<keyword evidence="1" id="KW-0472">Membrane</keyword>
<evidence type="ECO:0000313" key="3">
    <source>
        <dbReference type="Proteomes" id="UP000542342"/>
    </source>
</evidence>
<evidence type="ECO:0000313" key="2">
    <source>
        <dbReference type="EMBL" id="MBA2227964.1"/>
    </source>
</evidence>